<organism evidence="1 2">
    <name type="scientific">Vespula maculifrons</name>
    <name type="common">Eastern yellow jacket</name>
    <name type="synonym">Wasp</name>
    <dbReference type="NCBI Taxonomy" id="7453"/>
    <lineage>
        <taxon>Eukaryota</taxon>
        <taxon>Metazoa</taxon>
        <taxon>Ecdysozoa</taxon>
        <taxon>Arthropoda</taxon>
        <taxon>Hexapoda</taxon>
        <taxon>Insecta</taxon>
        <taxon>Pterygota</taxon>
        <taxon>Neoptera</taxon>
        <taxon>Endopterygota</taxon>
        <taxon>Hymenoptera</taxon>
        <taxon>Apocrita</taxon>
        <taxon>Aculeata</taxon>
        <taxon>Vespoidea</taxon>
        <taxon>Vespidae</taxon>
        <taxon>Vespinae</taxon>
        <taxon>Vespula</taxon>
    </lineage>
</organism>
<name>A0ABD2B8T0_VESMC</name>
<gene>
    <name evidence="1" type="ORF">V1477_016624</name>
</gene>
<evidence type="ECO:0000313" key="1">
    <source>
        <dbReference type="EMBL" id="KAL2729143.1"/>
    </source>
</evidence>
<reference evidence="1 2" key="1">
    <citation type="journal article" date="2024" name="Ann. Entomol. Soc. Am.">
        <title>Genomic analyses of the southern and eastern yellowjacket wasps (Hymenoptera: Vespidae) reveal evolutionary signatures of social life.</title>
        <authorList>
            <person name="Catto M.A."/>
            <person name="Caine P.B."/>
            <person name="Orr S.E."/>
            <person name="Hunt B.G."/>
            <person name="Goodisman M.A.D."/>
        </authorList>
    </citation>
    <scope>NUCLEOTIDE SEQUENCE [LARGE SCALE GENOMIC DNA]</scope>
    <source>
        <strain evidence="1">232</strain>
        <tissue evidence="1">Head and thorax</tissue>
    </source>
</reference>
<dbReference type="AlphaFoldDB" id="A0ABD2B8T0"/>
<comment type="caution">
    <text evidence="1">The sequence shown here is derived from an EMBL/GenBank/DDBJ whole genome shotgun (WGS) entry which is preliminary data.</text>
</comment>
<evidence type="ECO:0000313" key="2">
    <source>
        <dbReference type="Proteomes" id="UP001607303"/>
    </source>
</evidence>
<dbReference type="EMBL" id="JAYRBN010000098">
    <property type="protein sequence ID" value="KAL2729143.1"/>
    <property type="molecule type" value="Genomic_DNA"/>
</dbReference>
<dbReference type="Proteomes" id="UP001607303">
    <property type="component" value="Unassembled WGS sequence"/>
</dbReference>
<protein>
    <submittedName>
        <fullName evidence="1">Uncharacterized protein</fullName>
    </submittedName>
</protein>
<proteinExistence type="predicted"/>
<sequence length="125" mass="14394">MAITTAEVIHFTKCVPMEIEFTSIKEYDLSVTSEICLQVLKFYDAKYWSVKRLVAVFHGGLRLQLVEHYQLFSVYQFITIPLQFFPIVLESVESGLNMEIIHPAFDEAKEFEQSSRGGIQDCFSS</sequence>
<keyword evidence="2" id="KW-1185">Reference proteome</keyword>
<accession>A0ABD2B8T0</accession>